<name>A0A6S6YUN3_9BURK</name>
<dbReference type="Pfam" id="PF02900">
    <property type="entry name" value="LigB"/>
    <property type="match status" value="1"/>
</dbReference>
<keyword evidence="2" id="KW-0223">Dioxygenase</keyword>
<dbReference type="GO" id="GO:0008198">
    <property type="term" value="F:ferrous iron binding"/>
    <property type="evidence" value="ECO:0007669"/>
    <property type="project" value="InterPro"/>
</dbReference>
<evidence type="ECO:0000313" key="3">
    <source>
        <dbReference type="Proteomes" id="UP000494108"/>
    </source>
</evidence>
<dbReference type="EMBL" id="CADIJX010000002">
    <property type="protein sequence ID" value="CAB3642799.1"/>
    <property type="molecule type" value="Genomic_DNA"/>
</dbReference>
<evidence type="ECO:0000259" key="1">
    <source>
        <dbReference type="Pfam" id="PF02900"/>
    </source>
</evidence>
<sequence>MTVVSAFLVPGSPLPQLRPDVAPWGRLADAMRVAGQALAASRPDCVLVYSTQWMAVLDQLWITRARSTGVHVDENWHEFGELPFDILSDVPLAQACVDACGSAGVHARGVDYDGFPIDTGTIAASTMMGFGSQGLPVSIAANNLYHDGAQTEALGRLAAECAGRQGKRVAVLGIGGLSNSMFREPVEPKHDRILSESDDAWNQRMLGLLESGDVDALREQIPHYAREARVDMGFKHFHWVLGALKGTIKRAEVLEYAPLYGSGGAVVQFVGDEAG</sequence>
<keyword evidence="3" id="KW-1185">Reference proteome</keyword>
<dbReference type="Proteomes" id="UP000494108">
    <property type="component" value="Unassembled WGS sequence"/>
</dbReference>
<dbReference type="GO" id="GO:0016702">
    <property type="term" value="F:oxidoreductase activity, acting on single donors with incorporation of molecular oxygen, incorporation of two atoms of oxygen"/>
    <property type="evidence" value="ECO:0007669"/>
    <property type="project" value="UniProtKB-ARBA"/>
</dbReference>
<dbReference type="RefSeq" id="WP_175174539.1">
    <property type="nucleotide sequence ID" value="NZ_CADIJX010000002.1"/>
</dbReference>
<keyword evidence="2" id="KW-0560">Oxidoreductase</keyword>
<dbReference type="AlphaFoldDB" id="A0A6S6YUN3"/>
<dbReference type="InterPro" id="IPR004183">
    <property type="entry name" value="Xdiol_dOase_suB"/>
</dbReference>
<gene>
    <name evidence="2" type="primary">cnbCa</name>
    <name evidence="2" type="ORF">LMG3431_02263</name>
</gene>
<feature type="domain" description="Extradiol ring-cleavage dioxygenase class III enzyme subunit B" evidence="1">
    <location>
        <begin position="24"/>
        <end position="259"/>
    </location>
</feature>
<reference evidence="2 3" key="1">
    <citation type="submission" date="2020-04" db="EMBL/GenBank/DDBJ databases">
        <authorList>
            <person name="De Canck E."/>
        </authorList>
    </citation>
    <scope>NUCLEOTIDE SEQUENCE [LARGE SCALE GENOMIC DNA]</scope>
    <source>
        <strain evidence="2 3">LMG 3431</strain>
    </source>
</reference>
<proteinExistence type="predicted"/>
<protein>
    <submittedName>
        <fullName evidence="2">2-aminophenol 1,6-dioxygenase subunit alpha</fullName>
    </submittedName>
</protein>
<dbReference type="Gene3D" id="3.40.830.10">
    <property type="entry name" value="LigB-like"/>
    <property type="match status" value="1"/>
</dbReference>
<accession>A0A6S6YUN3</accession>
<evidence type="ECO:0000313" key="2">
    <source>
        <dbReference type="EMBL" id="CAB3642799.1"/>
    </source>
</evidence>
<dbReference type="SUPFAM" id="SSF53213">
    <property type="entry name" value="LigB-like"/>
    <property type="match status" value="1"/>
</dbReference>
<organism evidence="2 3">
    <name type="scientific">Achromobacter pestifer</name>
    <dbReference type="NCBI Taxonomy" id="1353889"/>
    <lineage>
        <taxon>Bacteria</taxon>
        <taxon>Pseudomonadati</taxon>
        <taxon>Pseudomonadota</taxon>
        <taxon>Betaproteobacteria</taxon>
        <taxon>Burkholderiales</taxon>
        <taxon>Alcaligenaceae</taxon>
        <taxon>Achromobacter</taxon>
    </lineage>
</organism>